<evidence type="ECO:0000259" key="9">
    <source>
        <dbReference type="PROSITE" id="PS50109"/>
    </source>
</evidence>
<evidence type="ECO:0000256" key="2">
    <source>
        <dbReference type="ARBA" id="ARBA00012438"/>
    </source>
</evidence>
<evidence type="ECO:0000256" key="7">
    <source>
        <dbReference type="ARBA" id="ARBA00022989"/>
    </source>
</evidence>
<dbReference type="PANTHER" id="PTHR45436:SF5">
    <property type="entry name" value="SENSOR HISTIDINE KINASE TRCS"/>
    <property type="match status" value="1"/>
</dbReference>
<dbReference type="InterPro" id="IPR013727">
    <property type="entry name" value="2CSK_N"/>
</dbReference>
<keyword evidence="5 8" id="KW-0812">Transmembrane</keyword>
<feature type="transmembrane region" description="Helical" evidence="8">
    <location>
        <begin position="163"/>
        <end position="186"/>
    </location>
</feature>
<keyword evidence="6 10" id="KW-0418">Kinase</keyword>
<organism evidence="10 11">
    <name type="scientific">Brevundimonas nasdae</name>
    <dbReference type="NCBI Taxonomy" id="172043"/>
    <lineage>
        <taxon>Bacteria</taxon>
        <taxon>Pseudomonadati</taxon>
        <taxon>Pseudomonadota</taxon>
        <taxon>Alphaproteobacteria</taxon>
        <taxon>Caulobacterales</taxon>
        <taxon>Caulobacteraceae</taxon>
        <taxon>Brevundimonas</taxon>
    </lineage>
</organism>
<comment type="catalytic activity">
    <reaction evidence="1">
        <text>ATP + protein L-histidine = ADP + protein N-phospho-L-histidine.</text>
        <dbReference type="EC" id="2.7.13.3"/>
    </reaction>
</comment>
<dbReference type="InterPro" id="IPR003661">
    <property type="entry name" value="HisK_dim/P_dom"/>
</dbReference>
<protein>
    <recommendedName>
        <fullName evidence="2">histidine kinase</fullName>
        <ecNumber evidence="2">2.7.13.3</ecNumber>
    </recommendedName>
</protein>
<dbReference type="GeneID" id="94375804"/>
<evidence type="ECO:0000256" key="1">
    <source>
        <dbReference type="ARBA" id="ARBA00000085"/>
    </source>
</evidence>
<keyword evidence="11" id="KW-1185">Reference proteome</keyword>
<evidence type="ECO:0000256" key="6">
    <source>
        <dbReference type="ARBA" id="ARBA00022777"/>
    </source>
</evidence>
<gene>
    <name evidence="10" type="ORF">KWG56_11030</name>
</gene>
<evidence type="ECO:0000313" key="11">
    <source>
        <dbReference type="Proteomes" id="UP000824334"/>
    </source>
</evidence>
<dbReference type="PROSITE" id="PS50109">
    <property type="entry name" value="HIS_KIN"/>
    <property type="match status" value="1"/>
</dbReference>
<dbReference type="CDD" id="cd00082">
    <property type="entry name" value="HisKA"/>
    <property type="match status" value="1"/>
</dbReference>
<dbReference type="InterPro" id="IPR050428">
    <property type="entry name" value="TCS_sensor_his_kinase"/>
</dbReference>
<evidence type="ECO:0000256" key="5">
    <source>
        <dbReference type="ARBA" id="ARBA00022692"/>
    </source>
</evidence>
<dbReference type="GO" id="GO:0016301">
    <property type="term" value="F:kinase activity"/>
    <property type="evidence" value="ECO:0007669"/>
    <property type="project" value="UniProtKB-KW"/>
</dbReference>
<dbReference type="SMART" id="SM00387">
    <property type="entry name" value="HATPase_c"/>
    <property type="match status" value="1"/>
</dbReference>
<dbReference type="Pfam" id="PF02518">
    <property type="entry name" value="HATPase_c"/>
    <property type="match status" value="1"/>
</dbReference>
<dbReference type="PANTHER" id="PTHR45436">
    <property type="entry name" value="SENSOR HISTIDINE KINASE YKOH"/>
    <property type="match status" value="1"/>
</dbReference>
<evidence type="ECO:0000256" key="8">
    <source>
        <dbReference type="SAM" id="Phobius"/>
    </source>
</evidence>
<dbReference type="RefSeq" id="WP_219354793.1">
    <property type="nucleotide sequence ID" value="NZ_CP080034.1"/>
</dbReference>
<name>A0ABX8TDB7_9CAUL</name>
<reference evidence="10 11" key="1">
    <citation type="submission" date="2021-07" db="EMBL/GenBank/DDBJ databases">
        <title>Isolation and characterization of bacteria from a gold mining with a capacity of golden bioaccumulation.</title>
        <authorList>
            <person name="Yang X.J."/>
        </authorList>
    </citation>
    <scope>NUCLEOTIDE SEQUENCE [LARGE SCALE GENOMIC DNA]</scope>
    <source>
        <strain evidence="10 11">Au29</strain>
    </source>
</reference>
<dbReference type="InterPro" id="IPR003594">
    <property type="entry name" value="HATPase_dom"/>
</dbReference>
<dbReference type="Pfam" id="PF08521">
    <property type="entry name" value="2CSK_N"/>
    <property type="match status" value="1"/>
</dbReference>
<proteinExistence type="predicted"/>
<accession>A0ABX8TDB7</accession>
<keyword evidence="3" id="KW-0597">Phosphoprotein</keyword>
<evidence type="ECO:0000313" key="10">
    <source>
        <dbReference type="EMBL" id="QYC09155.1"/>
    </source>
</evidence>
<dbReference type="EMBL" id="CP080034">
    <property type="protein sequence ID" value="QYC09155.1"/>
    <property type="molecule type" value="Genomic_DNA"/>
</dbReference>
<sequence length="466" mass="49901">MTRAPSKTSHSLVNRLLIAQVVPLTVFAIVLLGVGAWTAHRVVERTSDRLLAGAMQTILQSVSLDDQGVTVDVAPWSLALLDTPERDAVFYGIREGDRMVTGYHELPTLKTANTERPVFANLTVRGVPVRMAQQTVMIPGRTAPVVVSVAQSLDSRRASLHELYGSLLLLPGLLVVLAALLIWPALQWGLNSLRRLVDELAARSSSSTTDFAPAAVTLAPRELTPVLTAFNALLAGLERSTSGMHRFAADASHQLRTPLAVMAANLDLLAASKRPWTRTEQRLLTDSQSAAASMTHLINQLLSTARADTAHSDATADLGRAVRKAYQVFADRHPLTPGALRLRLPLETVEVRGSQDLIVEQLLNLIDNGFRHGAAPVIVHVSNSPEGAAVTVWDHGEGVDYAVLPSLTERFFRSNPNRSTGSGLGLAIVEALSTAQSGQLRLASRGPGKGLAVRLSFSSPDASPST</sequence>
<dbReference type="Pfam" id="PF00512">
    <property type="entry name" value="HisKA"/>
    <property type="match status" value="1"/>
</dbReference>
<feature type="transmembrane region" description="Helical" evidence="8">
    <location>
        <begin position="16"/>
        <end position="39"/>
    </location>
</feature>
<feature type="domain" description="Histidine kinase" evidence="9">
    <location>
        <begin position="250"/>
        <end position="459"/>
    </location>
</feature>
<keyword evidence="4" id="KW-0808">Transferase</keyword>
<dbReference type="SMART" id="SM00388">
    <property type="entry name" value="HisKA"/>
    <property type="match status" value="1"/>
</dbReference>
<dbReference type="EC" id="2.7.13.3" evidence="2"/>
<dbReference type="InterPro" id="IPR005467">
    <property type="entry name" value="His_kinase_dom"/>
</dbReference>
<dbReference type="Proteomes" id="UP000824334">
    <property type="component" value="Chromosome"/>
</dbReference>
<evidence type="ECO:0000256" key="3">
    <source>
        <dbReference type="ARBA" id="ARBA00022553"/>
    </source>
</evidence>
<keyword evidence="7 8" id="KW-1133">Transmembrane helix</keyword>
<keyword evidence="8" id="KW-0472">Membrane</keyword>
<evidence type="ECO:0000256" key="4">
    <source>
        <dbReference type="ARBA" id="ARBA00022679"/>
    </source>
</evidence>